<feature type="region of interest" description="Disordered" evidence="1">
    <location>
        <begin position="1"/>
        <end position="20"/>
    </location>
</feature>
<evidence type="ECO:0000256" key="1">
    <source>
        <dbReference type="SAM" id="MobiDB-lite"/>
    </source>
</evidence>
<evidence type="ECO:0000313" key="2">
    <source>
        <dbReference type="EMBL" id="KAJ1217533.1"/>
    </source>
</evidence>
<feature type="region of interest" description="Disordered" evidence="1">
    <location>
        <begin position="29"/>
        <end position="135"/>
    </location>
</feature>
<dbReference type="AlphaFoldDB" id="A0AAV7WTV2"/>
<dbReference type="Proteomes" id="UP001066276">
    <property type="component" value="Chromosome 1_1"/>
</dbReference>
<comment type="caution">
    <text evidence="2">The sequence shown here is derived from an EMBL/GenBank/DDBJ whole genome shotgun (WGS) entry which is preliminary data.</text>
</comment>
<name>A0AAV7WTV2_PLEWA</name>
<accession>A0AAV7WTV2</accession>
<evidence type="ECO:0000313" key="3">
    <source>
        <dbReference type="Proteomes" id="UP001066276"/>
    </source>
</evidence>
<reference evidence="2" key="1">
    <citation type="journal article" date="2022" name="bioRxiv">
        <title>Sequencing and chromosome-scale assembly of the giantPleurodeles waltlgenome.</title>
        <authorList>
            <person name="Brown T."/>
            <person name="Elewa A."/>
            <person name="Iarovenko S."/>
            <person name="Subramanian E."/>
            <person name="Araus A.J."/>
            <person name="Petzold A."/>
            <person name="Susuki M."/>
            <person name="Suzuki K.-i.T."/>
            <person name="Hayashi T."/>
            <person name="Toyoda A."/>
            <person name="Oliveira C."/>
            <person name="Osipova E."/>
            <person name="Leigh N.D."/>
            <person name="Simon A."/>
            <person name="Yun M.H."/>
        </authorList>
    </citation>
    <scope>NUCLEOTIDE SEQUENCE</scope>
    <source>
        <strain evidence="2">20211129_DDA</strain>
        <tissue evidence="2">Liver</tissue>
    </source>
</reference>
<protein>
    <submittedName>
        <fullName evidence="2">Uncharacterized protein</fullName>
    </submittedName>
</protein>
<gene>
    <name evidence="2" type="ORF">NDU88_005127</name>
</gene>
<keyword evidence="3" id="KW-1185">Reference proteome</keyword>
<organism evidence="2 3">
    <name type="scientific">Pleurodeles waltl</name>
    <name type="common">Iberian ribbed newt</name>
    <dbReference type="NCBI Taxonomy" id="8319"/>
    <lineage>
        <taxon>Eukaryota</taxon>
        <taxon>Metazoa</taxon>
        <taxon>Chordata</taxon>
        <taxon>Craniata</taxon>
        <taxon>Vertebrata</taxon>
        <taxon>Euteleostomi</taxon>
        <taxon>Amphibia</taxon>
        <taxon>Batrachia</taxon>
        <taxon>Caudata</taxon>
        <taxon>Salamandroidea</taxon>
        <taxon>Salamandridae</taxon>
        <taxon>Pleurodelinae</taxon>
        <taxon>Pleurodeles</taxon>
    </lineage>
</organism>
<sequence length="205" mass="22652">MGPRALLGPNQLLHSEEDQLGALRPEAQVEALHSSRAPKRLGANAHSAIQLFRGPRRSPGPTALRHQTPEGRQGRARLAAQATSQAAPRPRPSSRAELRSPAGAAKPRSKPPLSEENPSRGQTTPPGDQHVRDIQAVEDTILPPMDEDTFQQHLETFANPPLELARKETLVDLQMNLHTLDKDHQPMRSQLKTLRIPKLPLNSEW</sequence>
<feature type="compositionally biased region" description="Low complexity" evidence="1">
    <location>
        <begin position="76"/>
        <end position="102"/>
    </location>
</feature>
<proteinExistence type="predicted"/>
<dbReference type="EMBL" id="JANPWB010000001">
    <property type="protein sequence ID" value="KAJ1217533.1"/>
    <property type="molecule type" value="Genomic_DNA"/>
</dbReference>